<name>A0A9N9HVM9_9GLOM</name>
<dbReference type="PANTHER" id="PTHR33129">
    <property type="entry name" value="PROTEIN KINASE DOMAIN-CONTAINING PROTEIN-RELATED"/>
    <property type="match status" value="1"/>
</dbReference>
<evidence type="ECO:0000313" key="2">
    <source>
        <dbReference type="EMBL" id="CAG8707649.1"/>
    </source>
</evidence>
<dbReference type="AlphaFoldDB" id="A0A9N9HVM9"/>
<dbReference type="PANTHER" id="PTHR33129:SF1">
    <property type="entry name" value="ATP-BINDING PROTEIN"/>
    <property type="match status" value="1"/>
</dbReference>
<reference evidence="2" key="1">
    <citation type="submission" date="2021-06" db="EMBL/GenBank/DDBJ databases">
        <authorList>
            <person name="Kallberg Y."/>
            <person name="Tangrot J."/>
            <person name="Rosling A."/>
        </authorList>
    </citation>
    <scope>NUCLEOTIDE SEQUENCE</scope>
    <source>
        <strain evidence="2">UK204</strain>
    </source>
</reference>
<gene>
    <name evidence="2" type="ORF">FCALED_LOCUS13776</name>
</gene>
<feature type="region of interest" description="Disordered" evidence="1">
    <location>
        <begin position="44"/>
        <end position="64"/>
    </location>
</feature>
<organism evidence="2 3">
    <name type="scientific">Funneliformis caledonium</name>
    <dbReference type="NCBI Taxonomy" id="1117310"/>
    <lineage>
        <taxon>Eukaryota</taxon>
        <taxon>Fungi</taxon>
        <taxon>Fungi incertae sedis</taxon>
        <taxon>Mucoromycota</taxon>
        <taxon>Glomeromycotina</taxon>
        <taxon>Glomeromycetes</taxon>
        <taxon>Glomerales</taxon>
        <taxon>Glomeraceae</taxon>
        <taxon>Funneliformis</taxon>
    </lineage>
</organism>
<evidence type="ECO:0000256" key="1">
    <source>
        <dbReference type="SAM" id="MobiDB-lite"/>
    </source>
</evidence>
<feature type="non-terminal residue" evidence="2">
    <location>
        <position position="1"/>
    </location>
</feature>
<proteinExistence type="predicted"/>
<comment type="caution">
    <text evidence="2">The sequence shown here is derived from an EMBL/GenBank/DDBJ whole genome shotgun (WGS) entry which is preliminary data.</text>
</comment>
<protein>
    <submittedName>
        <fullName evidence="2">930_t:CDS:1</fullName>
    </submittedName>
</protein>
<dbReference type="Proteomes" id="UP000789570">
    <property type="component" value="Unassembled WGS sequence"/>
</dbReference>
<dbReference type="InterPro" id="IPR052980">
    <property type="entry name" value="Crinkler_effector"/>
</dbReference>
<accession>A0A9N9HVM9</accession>
<dbReference type="OrthoDB" id="19861at2759"/>
<keyword evidence="3" id="KW-1185">Reference proteome</keyword>
<evidence type="ECO:0000313" key="3">
    <source>
        <dbReference type="Proteomes" id="UP000789570"/>
    </source>
</evidence>
<dbReference type="EMBL" id="CAJVPQ010008522">
    <property type="protein sequence ID" value="CAG8707649.1"/>
    <property type="molecule type" value="Genomic_DNA"/>
</dbReference>
<sequence>LGQAAKSQILGRLDIKNILDIVIGYRNLGRLPEFLRDNIEDQEMELEEQEERESSGEELEEMQEEELEEVLEEELEEGHKLYARKAYKDLYHIVTSEDCDPRFLPDEVDEASNLLYCFEGTKHHVGTFRDFSDQLYNNSKIWYLVDSTPPLGIQARTVVSASARIRNLPKEIFPMVPPDLMYDLIDEAGGIPRYVLALPASIIQKLKKCENSQSLKNRDYIEIKKMSLKHVEDSLSEVSDISRLVQCFSQNARYVEYSSQLIHRIVAKLEDERWKNLFLKIQDPNDLSSSRGIMFESHVLHLFKVGGMKFEAKSLQKNKGDQIFYDELNLINNPKIKYIRQAIHLQNCDEDSIIKPTIKNFGAAAAPDRIFQITVSQNHPIKHSELVKIIQNMPAIKKNPNARIYFYFIVPDNIYDTFRHQRYITPKKKIGKDLEAFKEIKRKSAILNNVEQWALKIKMTPEMNVTSVINNMVTAVKKSSI</sequence>